<dbReference type="OrthoDB" id="9794577at2"/>
<comment type="similarity">
    <text evidence="2">Belongs to the CpsD/CapB family.</text>
</comment>
<dbReference type="Proteomes" id="UP000317593">
    <property type="component" value="Unassembled WGS sequence"/>
</dbReference>
<keyword evidence="16" id="KW-0175">Coiled coil</keyword>
<dbReference type="Gene3D" id="3.40.50.300">
    <property type="entry name" value="P-loop containing nucleotide triphosphate hydrolases"/>
    <property type="match status" value="1"/>
</dbReference>
<dbReference type="PANTHER" id="PTHR32309:SF13">
    <property type="entry name" value="FERRIC ENTEROBACTIN TRANSPORT PROTEIN FEPE"/>
    <property type="match status" value="1"/>
</dbReference>
<gene>
    <name evidence="21" type="ORF">SAMN06265218_102133</name>
</gene>
<comment type="subcellular location">
    <subcellularLocation>
        <location evidence="1">Cell inner membrane</location>
        <topology evidence="1">Multi-pass membrane protein</topology>
    </subcellularLocation>
</comment>
<evidence type="ECO:0000256" key="5">
    <source>
        <dbReference type="ARBA" id="ARBA00022475"/>
    </source>
</evidence>
<dbReference type="Gene3D" id="6.10.140.910">
    <property type="match status" value="1"/>
</dbReference>
<evidence type="ECO:0000256" key="1">
    <source>
        <dbReference type="ARBA" id="ARBA00004429"/>
    </source>
</evidence>
<evidence type="ECO:0000256" key="15">
    <source>
        <dbReference type="ARBA" id="ARBA00051245"/>
    </source>
</evidence>
<keyword evidence="9" id="KW-0547">Nucleotide-binding</keyword>
<evidence type="ECO:0000259" key="18">
    <source>
        <dbReference type="Pfam" id="PF02706"/>
    </source>
</evidence>
<evidence type="ECO:0000256" key="6">
    <source>
        <dbReference type="ARBA" id="ARBA00022519"/>
    </source>
</evidence>
<feature type="domain" description="AAA" evidence="19">
    <location>
        <begin position="583"/>
        <end position="741"/>
    </location>
</feature>
<evidence type="ECO:0000259" key="19">
    <source>
        <dbReference type="Pfam" id="PF13614"/>
    </source>
</evidence>
<dbReference type="PANTHER" id="PTHR32309">
    <property type="entry name" value="TYROSINE-PROTEIN KINASE"/>
    <property type="match status" value="1"/>
</dbReference>
<keyword evidence="8 17" id="KW-0812">Transmembrane</keyword>
<keyword evidence="12 17" id="KW-1133">Transmembrane helix</keyword>
<evidence type="ECO:0000256" key="7">
    <source>
        <dbReference type="ARBA" id="ARBA00022679"/>
    </source>
</evidence>
<protein>
    <recommendedName>
        <fullName evidence="4">non-specific protein-tyrosine kinase</fullName>
        <ecNumber evidence="4">2.7.10.2</ecNumber>
    </recommendedName>
</protein>
<accession>A0A521B2T1</accession>
<dbReference type="Pfam" id="PF13614">
    <property type="entry name" value="AAA_31"/>
    <property type="match status" value="1"/>
</dbReference>
<evidence type="ECO:0000256" key="17">
    <source>
        <dbReference type="SAM" id="Phobius"/>
    </source>
</evidence>
<feature type="transmembrane region" description="Helical" evidence="17">
    <location>
        <begin position="483"/>
        <end position="502"/>
    </location>
</feature>
<dbReference type="InterPro" id="IPR025669">
    <property type="entry name" value="AAA_dom"/>
</dbReference>
<evidence type="ECO:0000256" key="2">
    <source>
        <dbReference type="ARBA" id="ARBA00007316"/>
    </source>
</evidence>
<comment type="similarity">
    <text evidence="3">Belongs to the etk/wzc family.</text>
</comment>
<evidence type="ECO:0000256" key="12">
    <source>
        <dbReference type="ARBA" id="ARBA00022989"/>
    </source>
</evidence>
<dbReference type="RefSeq" id="WP_142713018.1">
    <property type="nucleotide sequence ID" value="NZ_FXTH01000002.1"/>
</dbReference>
<evidence type="ECO:0000256" key="16">
    <source>
        <dbReference type="SAM" id="Coils"/>
    </source>
</evidence>
<dbReference type="AlphaFoldDB" id="A0A521B2T1"/>
<proteinExistence type="inferred from homology"/>
<organism evidence="21 22">
    <name type="scientific">Fodinibius sediminis</name>
    <dbReference type="NCBI Taxonomy" id="1214077"/>
    <lineage>
        <taxon>Bacteria</taxon>
        <taxon>Pseudomonadati</taxon>
        <taxon>Balneolota</taxon>
        <taxon>Balneolia</taxon>
        <taxon>Balneolales</taxon>
        <taxon>Balneolaceae</taxon>
        <taxon>Fodinibius</taxon>
    </lineage>
</organism>
<feature type="transmembrane region" description="Helical" evidence="17">
    <location>
        <begin position="49"/>
        <end position="66"/>
    </location>
</feature>
<evidence type="ECO:0000256" key="10">
    <source>
        <dbReference type="ARBA" id="ARBA00022777"/>
    </source>
</evidence>
<dbReference type="Pfam" id="PF02706">
    <property type="entry name" value="Wzz"/>
    <property type="match status" value="1"/>
</dbReference>
<dbReference type="InterPro" id="IPR050445">
    <property type="entry name" value="Bact_polysacc_biosynth/exp"/>
</dbReference>
<keyword evidence="10" id="KW-0418">Kinase</keyword>
<dbReference type="EC" id="2.7.10.2" evidence="4"/>
<dbReference type="SUPFAM" id="SSF52540">
    <property type="entry name" value="P-loop containing nucleoside triphosphate hydrolases"/>
    <property type="match status" value="1"/>
</dbReference>
<evidence type="ECO:0000259" key="20">
    <source>
        <dbReference type="Pfam" id="PF13807"/>
    </source>
</evidence>
<feature type="domain" description="Tyrosine-protein kinase G-rich" evidence="20">
    <location>
        <begin position="431"/>
        <end position="504"/>
    </location>
</feature>
<reference evidence="21 22" key="1">
    <citation type="submission" date="2017-05" db="EMBL/GenBank/DDBJ databases">
        <authorList>
            <person name="Varghese N."/>
            <person name="Submissions S."/>
        </authorList>
    </citation>
    <scope>NUCLEOTIDE SEQUENCE [LARGE SCALE GENOMIC DNA]</scope>
    <source>
        <strain evidence="21 22">DSM 21194</strain>
    </source>
</reference>
<dbReference type="InterPro" id="IPR032807">
    <property type="entry name" value="GNVR"/>
</dbReference>
<evidence type="ECO:0000313" key="21">
    <source>
        <dbReference type="EMBL" id="SMO41341.1"/>
    </source>
</evidence>
<dbReference type="InterPro" id="IPR027417">
    <property type="entry name" value="P-loop_NTPase"/>
</dbReference>
<dbReference type="Pfam" id="PF13807">
    <property type="entry name" value="GNVR"/>
    <property type="match status" value="1"/>
</dbReference>
<keyword evidence="11" id="KW-0067">ATP-binding</keyword>
<evidence type="ECO:0000256" key="9">
    <source>
        <dbReference type="ARBA" id="ARBA00022741"/>
    </source>
</evidence>
<sequence>MSSSLQKHDDNNQEGIERYQYIPHDYASNKESNGLDPHMIIATLLKYKWSIMFFLIAGGVGAWFYASTVTPTYQSTGSLLISSADTSPTEELSKIISQTSGQGTSSTFENELEVLQSRKFSLQVADALMEEEPGGRRSFPILWNADENGNLEKASQEAVATRIRRGIRFIEPKEEESDIVGINYTSTSPDEAAKIVNLVMQTYIETSTQQNRRAAQSTANFLEKEKERLQQKLQNSEQALRRYMDATGIVKVDEQATGMVAQKSDTEAELQRIRTELETVNENISNYEQQLEQIKPGLSEQFSEAVGPRIRNAQEMMARLEQERSLIIAKNPGVRQRNPVPSRLQYLDKEIARLKGEIDELSKKLFTSDDEFMGMNSEDRAQMVSQIQGRLVELRMQKKQLESRQSSLATHKDEMDANFNSLPEGMVKLAKLQRDVRINEELYLNVLRQHADMAVLRQSQFGFGRIIDQGNVPNAPVGPDRKIYVIVGIMLGGFLSVGFIVIKEFRDNSINNVGQLRTVYLPPLTVIPSFEKVSKRKRRSFNTGSGKVPDEMVLLQDRMSIASESVRRLKNNIIYQNGETPPKTIAITSAEKGDGKSTVAANLGIAFAEEGYWTLIIGADFRRPKLHEYFGLSGDTGLSNYLNGNLPFDQLLQDTDVESLKVISAGKDAEMPEIISNSMRFKQLLKKMQEVFDVIILDTPPYGIISDSTALLKQAEATVVVAKYRKTNRGMLFRTMEELEQINANVTSIVLNDFDHKKETGSYYGNGYYQSLYSNYEDYR</sequence>
<dbReference type="GO" id="GO:0005524">
    <property type="term" value="F:ATP binding"/>
    <property type="evidence" value="ECO:0007669"/>
    <property type="project" value="UniProtKB-KW"/>
</dbReference>
<keyword evidence="14" id="KW-0829">Tyrosine-protein kinase</keyword>
<evidence type="ECO:0000256" key="4">
    <source>
        <dbReference type="ARBA" id="ARBA00011903"/>
    </source>
</evidence>
<dbReference type="GO" id="GO:0004715">
    <property type="term" value="F:non-membrane spanning protein tyrosine kinase activity"/>
    <property type="evidence" value="ECO:0007669"/>
    <property type="project" value="UniProtKB-EC"/>
</dbReference>
<keyword evidence="13 17" id="KW-0472">Membrane</keyword>
<keyword evidence="7" id="KW-0808">Transferase</keyword>
<dbReference type="CDD" id="cd05387">
    <property type="entry name" value="BY-kinase"/>
    <property type="match status" value="1"/>
</dbReference>
<dbReference type="InterPro" id="IPR005702">
    <property type="entry name" value="Wzc-like_C"/>
</dbReference>
<evidence type="ECO:0000256" key="11">
    <source>
        <dbReference type="ARBA" id="ARBA00022840"/>
    </source>
</evidence>
<keyword evidence="22" id="KW-1185">Reference proteome</keyword>
<evidence type="ECO:0000256" key="3">
    <source>
        <dbReference type="ARBA" id="ARBA00008883"/>
    </source>
</evidence>
<feature type="coiled-coil region" evidence="16">
    <location>
        <begin position="212"/>
        <end position="404"/>
    </location>
</feature>
<evidence type="ECO:0000256" key="8">
    <source>
        <dbReference type="ARBA" id="ARBA00022692"/>
    </source>
</evidence>
<dbReference type="InterPro" id="IPR003856">
    <property type="entry name" value="LPS_length_determ_N"/>
</dbReference>
<dbReference type="NCBIfam" id="TIGR01007">
    <property type="entry name" value="eps_fam"/>
    <property type="match status" value="1"/>
</dbReference>
<feature type="domain" description="Polysaccharide chain length determinant N-terminal" evidence="18">
    <location>
        <begin position="40"/>
        <end position="127"/>
    </location>
</feature>
<dbReference type="EMBL" id="FXTH01000002">
    <property type="protein sequence ID" value="SMO41341.1"/>
    <property type="molecule type" value="Genomic_DNA"/>
</dbReference>
<name>A0A521B2T1_9BACT</name>
<evidence type="ECO:0000256" key="13">
    <source>
        <dbReference type="ARBA" id="ARBA00023136"/>
    </source>
</evidence>
<evidence type="ECO:0000256" key="14">
    <source>
        <dbReference type="ARBA" id="ARBA00023137"/>
    </source>
</evidence>
<comment type="catalytic activity">
    <reaction evidence="15">
        <text>L-tyrosyl-[protein] + ATP = O-phospho-L-tyrosyl-[protein] + ADP + H(+)</text>
        <dbReference type="Rhea" id="RHEA:10596"/>
        <dbReference type="Rhea" id="RHEA-COMP:10136"/>
        <dbReference type="Rhea" id="RHEA-COMP:20101"/>
        <dbReference type="ChEBI" id="CHEBI:15378"/>
        <dbReference type="ChEBI" id="CHEBI:30616"/>
        <dbReference type="ChEBI" id="CHEBI:46858"/>
        <dbReference type="ChEBI" id="CHEBI:61978"/>
        <dbReference type="ChEBI" id="CHEBI:456216"/>
        <dbReference type="EC" id="2.7.10.2"/>
    </reaction>
</comment>
<dbReference type="GO" id="GO:0005886">
    <property type="term" value="C:plasma membrane"/>
    <property type="evidence" value="ECO:0007669"/>
    <property type="project" value="UniProtKB-SubCell"/>
</dbReference>
<evidence type="ECO:0000313" key="22">
    <source>
        <dbReference type="Proteomes" id="UP000317593"/>
    </source>
</evidence>
<keyword evidence="5" id="KW-1003">Cell membrane</keyword>
<keyword evidence="6" id="KW-0997">Cell inner membrane</keyword>